<feature type="signal peptide" evidence="1">
    <location>
        <begin position="1"/>
        <end position="26"/>
    </location>
</feature>
<reference evidence="2" key="1">
    <citation type="submission" date="2022-06" db="EMBL/GenBank/DDBJ databases">
        <title>Genome public.</title>
        <authorList>
            <person name="Sun Q."/>
        </authorList>
    </citation>
    <scope>NUCLEOTIDE SEQUENCE</scope>
    <source>
        <strain evidence="2">CWNU-1</strain>
    </source>
</reference>
<evidence type="ECO:0000313" key="3">
    <source>
        <dbReference type="Proteomes" id="UP001431429"/>
    </source>
</evidence>
<proteinExistence type="predicted"/>
<keyword evidence="1" id="KW-0732">Signal</keyword>
<dbReference type="Proteomes" id="UP001431429">
    <property type="component" value="Unassembled WGS sequence"/>
</dbReference>
<evidence type="ECO:0000313" key="2">
    <source>
        <dbReference type="EMBL" id="MCM2387320.1"/>
    </source>
</evidence>
<sequence>MNRLRVAAVSVLLVTAIGAISTTAHAAPAPAAAVSVQESQQRSAPGIQQMRDGGMYITNAEATAVGAMYVLLDLGRHYLVEQVWLPGVNYVRYQVWYW</sequence>
<evidence type="ECO:0008006" key="4">
    <source>
        <dbReference type="Google" id="ProtNLM"/>
    </source>
</evidence>
<protein>
    <recommendedName>
        <fullName evidence="4">Secreted protein</fullName>
    </recommendedName>
</protein>
<keyword evidence="3" id="KW-1185">Reference proteome</keyword>
<organism evidence="2 3">
    <name type="scientific">Streptomyces albipurpureus</name>
    <dbReference type="NCBI Taxonomy" id="2897419"/>
    <lineage>
        <taxon>Bacteria</taxon>
        <taxon>Bacillati</taxon>
        <taxon>Actinomycetota</taxon>
        <taxon>Actinomycetes</taxon>
        <taxon>Kitasatosporales</taxon>
        <taxon>Streptomycetaceae</taxon>
        <taxon>Streptomyces</taxon>
    </lineage>
</organism>
<accession>A0ABT0UGU6</accession>
<dbReference type="RefSeq" id="WP_250917668.1">
    <property type="nucleotide sequence ID" value="NZ_JAMQAW010000002.1"/>
</dbReference>
<name>A0ABT0UGU6_9ACTN</name>
<evidence type="ECO:0000256" key="1">
    <source>
        <dbReference type="SAM" id="SignalP"/>
    </source>
</evidence>
<gene>
    <name evidence="2" type="ORF">NBG84_03155</name>
</gene>
<dbReference type="EMBL" id="JAMQAW010000002">
    <property type="protein sequence ID" value="MCM2387320.1"/>
    <property type="molecule type" value="Genomic_DNA"/>
</dbReference>
<comment type="caution">
    <text evidence="2">The sequence shown here is derived from an EMBL/GenBank/DDBJ whole genome shotgun (WGS) entry which is preliminary data.</text>
</comment>
<feature type="chain" id="PRO_5045643480" description="Secreted protein" evidence="1">
    <location>
        <begin position="27"/>
        <end position="98"/>
    </location>
</feature>